<dbReference type="AlphaFoldDB" id="A0A8K1GVT0"/>
<evidence type="ECO:0000313" key="3">
    <source>
        <dbReference type="Proteomes" id="UP000796761"/>
    </source>
</evidence>
<sequence length="128" mass="14912">MFMEGLSEFVDNRLIKWVPKRTREGLDTRRVGGHFPKHLAPAVGETEGCGPVGASPEEGHEIDKRIGAYEDRLRNVELFSLEKSRLYEDLTATFQFLKQHYKEAREGLFVRNCSDRQWVQIERGRARY</sequence>
<keyword evidence="3" id="KW-1185">Reference proteome</keyword>
<feature type="region of interest" description="Disordered" evidence="1">
    <location>
        <begin position="40"/>
        <end position="60"/>
    </location>
</feature>
<evidence type="ECO:0000256" key="1">
    <source>
        <dbReference type="SAM" id="MobiDB-lite"/>
    </source>
</evidence>
<organism evidence="2 3">
    <name type="scientific">Zosterops borbonicus</name>
    <dbReference type="NCBI Taxonomy" id="364589"/>
    <lineage>
        <taxon>Eukaryota</taxon>
        <taxon>Metazoa</taxon>
        <taxon>Chordata</taxon>
        <taxon>Craniata</taxon>
        <taxon>Vertebrata</taxon>
        <taxon>Euteleostomi</taxon>
        <taxon>Archelosauria</taxon>
        <taxon>Archosauria</taxon>
        <taxon>Dinosauria</taxon>
        <taxon>Saurischia</taxon>
        <taxon>Theropoda</taxon>
        <taxon>Coelurosauria</taxon>
        <taxon>Aves</taxon>
        <taxon>Neognathae</taxon>
        <taxon>Neoaves</taxon>
        <taxon>Telluraves</taxon>
        <taxon>Australaves</taxon>
        <taxon>Passeriformes</taxon>
        <taxon>Sylvioidea</taxon>
        <taxon>Zosteropidae</taxon>
        <taxon>Zosterops</taxon>
    </lineage>
</organism>
<accession>A0A8K1GVT0</accession>
<dbReference type="EMBL" id="SWJQ01000014">
    <property type="protein sequence ID" value="TRZ26354.1"/>
    <property type="molecule type" value="Genomic_DNA"/>
</dbReference>
<evidence type="ECO:0000313" key="2">
    <source>
        <dbReference type="EMBL" id="TRZ26354.1"/>
    </source>
</evidence>
<dbReference type="Proteomes" id="UP000796761">
    <property type="component" value="Unassembled WGS sequence"/>
</dbReference>
<gene>
    <name evidence="2" type="ORF">HGM15179_000708</name>
</gene>
<dbReference type="OrthoDB" id="10522097at2759"/>
<protein>
    <submittedName>
        <fullName evidence="2">Uncharacterized protein</fullName>
    </submittedName>
</protein>
<comment type="caution">
    <text evidence="2">The sequence shown here is derived from an EMBL/GenBank/DDBJ whole genome shotgun (WGS) entry which is preliminary data.</text>
</comment>
<reference evidence="2" key="1">
    <citation type="submission" date="2019-04" db="EMBL/GenBank/DDBJ databases">
        <title>Genome assembly of Zosterops borbonicus 15179.</title>
        <authorList>
            <person name="Leroy T."/>
            <person name="Anselmetti Y."/>
            <person name="Tilak M.-K."/>
            <person name="Nabholz B."/>
        </authorList>
    </citation>
    <scope>NUCLEOTIDE SEQUENCE</scope>
    <source>
        <strain evidence="2">HGM_15179</strain>
        <tissue evidence="2">Muscle</tissue>
    </source>
</reference>
<name>A0A8K1GVT0_9PASS</name>
<proteinExistence type="predicted"/>